<keyword evidence="1" id="KW-0813">Transport</keyword>
<dbReference type="InterPro" id="IPR003439">
    <property type="entry name" value="ABC_transporter-like_ATP-bd"/>
</dbReference>
<evidence type="ECO:0000313" key="5">
    <source>
        <dbReference type="EMBL" id="CAB4370639.1"/>
    </source>
</evidence>
<dbReference type="SUPFAM" id="SSF52540">
    <property type="entry name" value="P-loop containing nucleoside triphosphate hydrolases"/>
    <property type="match status" value="1"/>
</dbReference>
<dbReference type="AlphaFoldDB" id="A0A6J6AKA6"/>
<dbReference type="Pfam" id="PF12399">
    <property type="entry name" value="BCA_ABC_TP_C"/>
    <property type="match status" value="1"/>
</dbReference>
<dbReference type="Gene3D" id="3.40.50.300">
    <property type="entry name" value="P-loop containing nucleotide triphosphate hydrolases"/>
    <property type="match status" value="1"/>
</dbReference>
<name>A0A6J6AKA6_9ZZZZ</name>
<feature type="domain" description="ABC transporter" evidence="4">
    <location>
        <begin position="25"/>
        <end position="269"/>
    </location>
</feature>
<organism evidence="5">
    <name type="scientific">freshwater metagenome</name>
    <dbReference type="NCBI Taxonomy" id="449393"/>
    <lineage>
        <taxon>unclassified sequences</taxon>
        <taxon>metagenomes</taxon>
        <taxon>ecological metagenomes</taxon>
    </lineage>
</organism>
<keyword evidence="3" id="KW-0067">ATP-binding</keyword>
<dbReference type="PROSITE" id="PS50893">
    <property type="entry name" value="ABC_TRANSPORTER_2"/>
    <property type="match status" value="1"/>
</dbReference>
<dbReference type="PANTHER" id="PTHR45772:SF4">
    <property type="entry name" value="ABC TRANSPORTER ATP-BINDING PROTEIN"/>
    <property type="match status" value="1"/>
</dbReference>
<evidence type="ECO:0000256" key="1">
    <source>
        <dbReference type="ARBA" id="ARBA00022448"/>
    </source>
</evidence>
<proteinExistence type="predicted"/>
<evidence type="ECO:0000256" key="3">
    <source>
        <dbReference type="ARBA" id="ARBA00022840"/>
    </source>
</evidence>
<dbReference type="EMBL" id="CAEUNI010000010">
    <property type="protein sequence ID" value="CAB4370639.1"/>
    <property type="molecule type" value="Genomic_DNA"/>
</dbReference>
<dbReference type="SMART" id="SM00382">
    <property type="entry name" value="AAA"/>
    <property type="match status" value="1"/>
</dbReference>
<dbReference type="InterPro" id="IPR051120">
    <property type="entry name" value="ABC_AA/LPS_Transport"/>
</dbReference>
<protein>
    <submittedName>
        <fullName evidence="5">Unannotated protein</fullName>
    </submittedName>
</protein>
<dbReference type="InterPro" id="IPR003593">
    <property type="entry name" value="AAA+_ATPase"/>
</dbReference>
<dbReference type="Pfam" id="PF00005">
    <property type="entry name" value="ABC_tran"/>
    <property type="match status" value="1"/>
</dbReference>
<gene>
    <name evidence="5" type="ORF">UFOPK4182_00183</name>
</gene>
<evidence type="ECO:0000256" key="2">
    <source>
        <dbReference type="ARBA" id="ARBA00022741"/>
    </source>
</evidence>
<dbReference type="InterPro" id="IPR027417">
    <property type="entry name" value="P-loop_NTPase"/>
</dbReference>
<evidence type="ECO:0000259" key="4">
    <source>
        <dbReference type="PROSITE" id="PS50893"/>
    </source>
</evidence>
<dbReference type="GO" id="GO:0016887">
    <property type="term" value="F:ATP hydrolysis activity"/>
    <property type="evidence" value="ECO:0007669"/>
    <property type="project" value="InterPro"/>
</dbReference>
<sequence length="271" mass="29044">MRLSPELGPVCLESTNLMSTNSQLLSIKDLSISFGGLKALNKVSIEINKNEVIGLIGPNGAGKTTLFNALSGLVEIDSGVLEINGTQHEWPKPYELIDLGISRTLQGVGLFPELSVLENVMIGGSNFARSGLISAALGLSAKDESKLKARAMTALERVYATGLANRRADTLDYPVTKRVAIARALISEPRILLLDEPAGGLGPQDIEWMNSLIHNLSSQCSVILVEHHMDVVMSVCNRLYVLNFGQVIASGDVESVRRNPDVVAAYLGAHA</sequence>
<accession>A0A6J6AKA6</accession>
<dbReference type="PANTHER" id="PTHR45772">
    <property type="entry name" value="CONSERVED COMPONENT OF ABC TRANSPORTER FOR NATURAL AMINO ACIDS-RELATED"/>
    <property type="match status" value="1"/>
</dbReference>
<reference evidence="5" key="1">
    <citation type="submission" date="2020-05" db="EMBL/GenBank/DDBJ databases">
        <authorList>
            <person name="Chiriac C."/>
            <person name="Salcher M."/>
            <person name="Ghai R."/>
            <person name="Kavagutti S V."/>
        </authorList>
    </citation>
    <scope>NUCLEOTIDE SEQUENCE</scope>
</reference>
<keyword evidence="2" id="KW-0547">Nucleotide-binding</keyword>
<dbReference type="GO" id="GO:0005524">
    <property type="term" value="F:ATP binding"/>
    <property type="evidence" value="ECO:0007669"/>
    <property type="project" value="UniProtKB-KW"/>
</dbReference>
<dbReference type="CDD" id="cd03219">
    <property type="entry name" value="ABC_Mj1267_LivG_branched"/>
    <property type="match status" value="1"/>
</dbReference>
<dbReference type="InterPro" id="IPR032823">
    <property type="entry name" value="BCA_ABC_TP_C"/>
</dbReference>
<dbReference type="GO" id="GO:0005886">
    <property type="term" value="C:plasma membrane"/>
    <property type="evidence" value="ECO:0007669"/>
    <property type="project" value="TreeGrafter"/>
</dbReference>